<keyword evidence="3" id="KW-1185">Reference proteome</keyword>
<evidence type="ECO:0000256" key="1">
    <source>
        <dbReference type="SAM" id="Phobius"/>
    </source>
</evidence>
<feature type="transmembrane region" description="Helical" evidence="1">
    <location>
        <begin position="7"/>
        <end position="27"/>
    </location>
</feature>
<reference evidence="2" key="1">
    <citation type="submission" date="2025-08" db="UniProtKB">
        <authorList>
            <consortium name="Ensembl"/>
        </authorList>
    </citation>
    <scope>IDENTIFICATION</scope>
</reference>
<keyword evidence="1" id="KW-0812">Transmembrane</keyword>
<sequence>MRGEGFLLCVFFYLLLFSLFVLITDYLSHNDTAEVTDSTIWEAFKAVMRGNIIAYEAKLNKDKKKKLTEITGL</sequence>
<evidence type="ECO:0000313" key="2">
    <source>
        <dbReference type="Ensembl" id="ENSSLUP00000040675.1"/>
    </source>
</evidence>
<keyword evidence="1" id="KW-0472">Membrane</keyword>
<dbReference type="AlphaFoldDB" id="A0A8C9ZI37"/>
<dbReference type="Proteomes" id="UP000694568">
    <property type="component" value="Unplaced"/>
</dbReference>
<organism evidence="2 3">
    <name type="scientific">Sander lucioperca</name>
    <name type="common">Pike-perch</name>
    <name type="synonym">Perca lucioperca</name>
    <dbReference type="NCBI Taxonomy" id="283035"/>
    <lineage>
        <taxon>Eukaryota</taxon>
        <taxon>Metazoa</taxon>
        <taxon>Chordata</taxon>
        <taxon>Craniata</taxon>
        <taxon>Vertebrata</taxon>
        <taxon>Euteleostomi</taxon>
        <taxon>Actinopterygii</taxon>
        <taxon>Neopterygii</taxon>
        <taxon>Teleostei</taxon>
        <taxon>Neoteleostei</taxon>
        <taxon>Acanthomorphata</taxon>
        <taxon>Eupercaria</taxon>
        <taxon>Perciformes</taxon>
        <taxon>Percoidei</taxon>
        <taxon>Percidae</taxon>
        <taxon>Luciopercinae</taxon>
        <taxon>Sander</taxon>
    </lineage>
</organism>
<reference evidence="2" key="2">
    <citation type="submission" date="2025-09" db="UniProtKB">
        <authorList>
            <consortium name="Ensembl"/>
        </authorList>
    </citation>
    <scope>IDENTIFICATION</scope>
</reference>
<name>A0A8C9ZI37_SANLU</name>
<protein>
    <submittedName>
        <fullName evidence="2">Uncharacterized protein</fullName>
    </submittedName>
</protein>
<keyword evidence="1" id="KW-1133">Transmembrane helix</keyword>
<proteinExistence type="predicted"/>
<evidence type="ECO:0000313" key="3">
    <source>
        <dbReference type="Proteomes" id="UP000694568"/>
    </source>
</evidence>
<dbReference type="Ensembl" id="ENSSLUT00000041983.1">
    <property type="protein sequence ID" value="ENSSLUP00000040675.1"/>
    <property type="gene ID" value="ENSSLUG00000018134.1"/>
</dbReference>
<accession>A0A8C9ZI37</accession>